<feature type="domain" description="PiggyBac transposable element-derived protein" evidence="2">
    <location>
        <begin position="108"/>
        <end position="467"/>
    </location>
</feature>
<organism evidence="3 4">
    <name type="scientific">Petrolisthes cinctipes</name>
    <name type="common">Flat porcelain crab</name>
    <dbReference type="NCBI Taxonomy" id="88211"/>
    <lineage>
        <taxon>Eukaryota</taxon>
        <taxon>Metazoa</taxon>
        <taxon>Ecdysozoa</taxon>
        <taxon>Arthropoda</taxon>
        <taxon>Crustacea</taxon>
        <taxon>Multicrustacea</taxon>
        <taxon>Malacostraca</taxon>
        <taxon>Eumalacostraca</taxon>
        <taxon>Eucarida</taxon>
        <taxon>Decapoda</taxon>
        <taxon>Pleocyemata</taxon>
        <taxon>Anomura</taxon>
        <taxon>Galatheoidea</taxon>
        <taxon>Porcellanidae</taxon>
        <taxon>Petrolisthes</taxon>
    </lineage>
</organism>
<evidence type="ECO:0000313" key="4">
    <source>
        <dbReference type="Proteomes" id="UP001286313"/>
    </source>
</evidence>
<name>A0AAE1GA96_PETCI</name>
<keyword evidence="4" id="KW-1185">Reference proteome</keyword>
<dbReference type="InterPro" id="IPR029526">
    <property type="entry name" value="PGBD"/>
</dbReference>
<evidence type="ECO:0000313" key="3">
    <source>
        <dbReference type="EMBL" id="KAK3889423.1"/>
    </source>
</evidence>
<protein>
    <recommendedName>
        <fullName evidence="2">PiggyBac transposable element-derived protein domain-containing protein</fullName>
    </recommendedName>
</protein>
<feature type="region of interest" description="Disordered" evidence="1">
    <location>
        <begin position="503"/>
        <end position="525"/>
    </location>
</feature>
<dbReference type="EMBL" id="JAWQEG010000487">
    <property type="protein sequence ID" value="KAK3889423.1"/>
    <property type="molecule type" value="Genomic_DNA"/>
</dbReference>
<dbReference type="PANTHER" id="PTHR47272">
    <property type="entry name" value="DDE_TNP_1_7 DOMAIN-CONTAINING PROTEIN"/>
    <property type="match status" value="1"/>
</dbReference>
<dbReference type="AlphaFoldDB" id="A0AAE1GA96"/>
<dbReference type="Proteomes" id="UP001286313">
    <property type="component" value="Unassembled WGS sequence"/>
</dbReference>
<feature type="region of interest" description="Disordered" evidence="1">
    <location>
        <begin position="1"/>
        <end position="47"/>
    </location>
</feature>
<proteinExistence type="predicted"/>
<comment type="caution">
    <text evidence="3">The sequence shown here is derived from an EMBL/GenBank/DDBJ whole genome shotgun (WGS) entry which is preliminary data.</text>
</comment>
<evidence type="ECO:0000256" key="1">
    <source>
        <dbReference type="SAM" id="MobiDB-lite"/>
    </source>
</evidence>
<reference evidence="3" key="1">
    <citation type="submission" date="2023-10" db="EMBL/GenBank/DDBJ databases">
        <title>Genome assemblies of two species of porcelain crab, Petrolisthes cinctipes and Petrolisthes manimaculis (Anomura: Porcellanidae).</title>
        <authorList>
            <person name="Angst P."/>
        </authorList>
    </citation>
    <scope>NUCLEOTIDE SEQUENCE</scope>
    <source>
        <strain evidence="3">PB745_01</strain>
        <tissue evidence="3">Gill</tissue>
    </source>
</reference>
<accession>A0AAE1GA96</accession>
<dbReference type="Pfam" id="PF13843">
    <property type="entry name" value="DDE_Tnp_1_7"/>
    <property type="match status" value="1"/>
</dbReference>
<evidence type="ECO:0000259" key="2">
    <source>
        <dbReference type="Pfam" id="PF13843"/>
    </source>
</evidence>
<feature type="compositionally biased region" description="Acidic residues" evidence="1">
    <location>
        <begin position="35"/>
        <end position="47"/>
    </location>
</feature>
<sequence length="591" mass="68697">MDATPGPSFAMKTSLFYSKDKQQMQDPEFLPNNDENSETSDDDEEVEDSTVVLEIIIDGKNPAPEQPEYHRKKKRCLYWNHIQNRNSPGTTPNFENKEEEEEELHLLNPIDYFRKFISSDILDLLVEQSNLYAVQCDPGKPLKVTKSQMEQWLGLCLHMSLSKLPYTRLHWSGLDETVASIMSRDRWEQIKSKLHLVDNTTYDGTDKVFKVRPLIDHLRNSFRQTPMLENLCVDEQMVPFKGNSGLKQYIPKKPHKWRYKLFVLSDHKGYVYDFFPYTGKISPVDNANVPDLKPSANTVLQLAECIPNFKNHKLYFDNWFTAFPLIEHLATRGLWCCGTVQPRRLSNVTFKLDKQLTVQGRGSYDEWETHSEGVKVTAVKWMDKRSVHLASTFLNSFPMDKCVRYDKKVREKVEVPRPNIVKQYNMYMGGVDLCDQMISYYRTFFGSKKYYHRLFFHLIDLAVVNSWMLYRRDAESLKVKQQSQLPHCEFKYKLANSLMMSGKTMSRERGRPSTSVEKAFTDKKKVDRATKPIPDKDIRGDSVGHFPASSTSRAKCKLPGCNGKVHMTCIKCNVHLCCDTKRNCFLTFHTK</sequence>
<gene>
    <name evidence="3" type="ORF">Pcinc_006587</name>
</gene>
<dbReference type="PANTHER" id="PTHR47272:SF2">
    <property type="entry name" value="PIGGYBAC TRANSPOSABLE ELEMENT-DERIVED PROTEIN 3-LIKE"/>
    <property type="match status" value="1"/>
</dbReference>